<dbReference type="Proteomes" id="UP001432251">
    <property type="component" value="Chromosome"/>
</dbReference>
<gene>
    <name evidence="1" type="ORF">V2W30_25825</name>
</gene>
<evidence type="ECO:0000313" key="1">
    <source>
        <dbReference type="EMBL" id="WWQ66410.1"/>
    </source>
</evidence>
<keyword evidence="2" id="KW-1185">Reference proteome</keyword>
<evidence type="ECO:0000313" key="2">
    <source>
        <dbReference type="Proteomes" id="UP001432251"/>
    </source>
</evidence>
<sequence>MEFTAGGRLEVRITGADVGKRVSVRRVSEEGPAGRMFTDTVGVLTSWNDGVLLITRRGGERVAIDESSLVAGKVVPAEPARRRGPSATYPELARIASRAWQPIEREPLGEWELRAAFQDGPGAGRRQGFTRRANSVLPLGDPGRPLDDALAHVQKWYEDRGLPAYAQTATGARGTQEVLCAELEARGWVREVSAELRIAALAPIGDAADDPGVVLSREPGEAWLGRYQRKGADEVARKVLCAGPSVWFATVPGEGEVPAAIGRCVVDGRWAGFAAVEVDPAQRRRGLATRVMTALARRALDEGASAAWLQVESDNDAARALYERMGFATHHAYHHYRAPERRGG</sequence>
<dbReference type="EMBL" id="CP146022">
    <property type="protein sequence ID" value="WWQ66410.1"/>
    <property type="molecule type" value="Genomic_DNA"/>
</dbReference>
<proteinExistence type="predicted"/>
<reference evidence="1" key="1">
    <citation type="journal article" date="2025" name="Int. J. Syst. Evol. Microbiol.">
        <title>Streptomyces citrinus sp. nov., with yellow diffusible pigment.</title>
        <authorList>
            <person name="He Y."/>
            <person name="Yang E."/>
            <person name="Xu J."/>
            <person name="Sun Y."/>
            <person name="Sun L."/>
        </authorList>
    </citation>
    <scope>NUCLEOTIDE SEQUENCE</scope>
    <source>
        <strain evidence="1">Q6</strain>
    </source>
</reference>
<protein>
    <submittedName>
        <fullName evidence="1">GNAT family N-acetyltransferase</fullName>
    </submittedName>
</protein>
<name>A0ACD5AGN7_9ACTN</name>
<accession>A0ACD5AGN7</accession>
<organism evidence="1 2">
    <name type="scientific">Streptomyces citrinus</name>
    <dbReference type="NCBI Taxonomy" id="3118173"/>
    <lineage>
        <taxon>Bacteria</taxon>
        <taxon>Bacillati</taxon>
        <taxon>Actinomycetota</taxon>
        <taxon>Actinomycetes</taxon>
        <taxon>Kitasatosporales</taxon>
        <taxon>Streptomycetaceae</taxon>
        <taxon>Streptomyces</taxon>
    </lineage>
</organism>